<evidence type="ECO:0000256" key="1">
    <source>
        <dbReference type="ARBA" id="ARBA00004232"/>
    </source>
</evidence>
<comment type="similarity">
    <text evidence="3">Belongs to the NDC1 family.</text>
</comment>
<dbReference type="EMBL" id="CP119938">
    <property type="protein sequence ID" value="WFD03682.1"/>
    <property type="molecule type" value="Genomic_DNA"/>
</dbReference>
<feature type="transmembrane region" description="Helical" evidence="14">
    <location>
        <begin position="265"/>
        <end position="287"/>
    </location>
</feature>
<keyword evidence="7" id="KW-0653">Protein transport</keyword>
<dbReference type="PANTHER" id="PTHR13269:SF6">
    <property type="entry name" value="NUCLEOPORIN NDC1"/>
    <property type="match status" value="1"/>
</dbReference>
<keyword evidence="6" id="KW-0509">mRNA transport</keyword>
<name>A0AAF0E210_9BASI</name>
<sequence length="617" mass="65928">MPPAMAPAGGPYRALLKHALRPRQQRILLLCALATHILTCAALGAPLALVRASTLVGTAAILALVLLPLLLERRHRLIYAPDVPAAPTPAVTRGAHWLDLLRCAPAWTRAGRQAGAAALFAVLSRASRRTHGTGATLAPATYVASHGAHYVNETFLVLVYLAACAGALLAWSDARHTPRACWNVPPFDPDAALHPVSLRVRTLRTLGVRVPRALALLPWLAAPYGTYLATRDAFWSAVLRVVGVDTVVRPYVVPSFRPAFRPGHMLLAVLPPLALVLVLFALAHTLFDVYWTHPLPAAPARDPNATLLAGLHDPHPFFAAHAYSELVRIAMYDAPRRAVLFADVQRLHGRPVAWHAVATACIQRLDAFLAEPRAAPAPPAPPARTDAPRAPDAPREAAPSIWTALAQGPRPAPAAPRAAPAAPAAATPSAGPTLYNVLRIAVYAVRAALARVLRAVPSDAKHALVPQALHLAFTAPSPTLVLDAELLAPRAVVCWAALGLEHLVAASLTEDAYGSVQKDVARVVRALLRAHERLQGVQQRVERAALDADHQLVREARVVRGALREVGADAATFSTTYAPFFHELQTTWQAHYAGLDAALAHSAQQIVQTFAPYGIET</sequence>
<evidence type="ECO:0000256" key="9">
    <source>
        <dbReference type="ARBA" id="ARBA00023010"/>
    </source>
</evidence>
<protein>
    <recommendedName>
        <fullName evidence="17">Nucleoporin protein Ndc1-Nup</fullName>
    </recommendedName>
</protein>
<dbReference type="PANTHER" id="PTHR13269">
    <property type="entry name" value="NUCLEOPORIN NDC1"/>
    <property type="match status" value="1"/>
</dbReference>
<keyword evidence="12" id="KW-0539">Nucleus</keyword>
<feature type="transmembrane region" description="Helical" evidence="14">
    <location>
        <begin position="27"/>
        <end position="49"/>
    </location>
</feature>
<feature type="transmembrane region" description="Helical" evidence="14">
    <location>
        <begin position="55"/>
        <end position="71"/>
    </location>
</feature>
<dbReference type="GO" id="GO:0031965">
    <property type="term" value="C:nuclear membrane"/>
    <property type="evidence" value="ECO:0007669"/>
    <property type="project" value="UniProtKB-SubCell"/>
</dbReference>
<keyword evidence="10" id="KW-0906">Nuclear pore complex</keyword>
<keyword evidence="11 14" id="KW-0472">Membrane</keyword>
<evidence type="ECO:0000256" key="3">
    <source>
        <dbReference type="ARBA" id="ARBA00005760"/>
    </source>
</evidence>
<keyword evidence="4" id="KW-0813">Transport</keyword>
<dbReference type="InterPro" id="IPR019049">
    <property type="entry name" value="Nucleoporin_prot_Ndc1/Nup"/>
</dbReference>
<evidence type="ECO:0000256" key="8">
    <source>
        <dbReference type="ARBA" id="ARBA00022989"/>
    </source>
</evidence>
<reference evidence="15" key="1">
    <citation type="submission" date="2023-03" db="EMBL/GenBank/DDBJ databases">
        <title>Mating type loci evolution in Malassezia.</title>
        <authorList>
            <person name="Coelho M.A."/>
        </authorList>
    </citation>
    <scope>NUCLEOTIDE SEQUENCE</scope>
    <source>
        <strain evidence="15">CBS 7876</strain>
    </source>
</reference>
<evidence type="ECO:0000313" key="16">
    <source>
        <dbReference type="Proteomes" id="UP001214603"/>
    </source>
</evidence>
<keyword evidence="8 14" id="KW-1133">Transmembrane helix</keyword>
<evidence type="ECO:0000256" key="2">
    <source>
        <dbReference type="ARBA" id="ARBA00004567"/>
    </source>
</evidence>
<keyword evidence="5 14" id="KW-0812">Transmembrane</keyword>
<evidence type="ECO:0000256" key="4">
    <source>
        <dbReference type="ARBA" id="ARBA00022448"/>
    </source>
</evidence>
<evidence type="ECO:0000256" key="10">
    <source>
        <dbReference type="ARBA" id="ARBA00023132"/>
    </source>
</evidence>
<evidence type="ECO:0000256" key="11">
    <source>
        <dbReference type="ARBA" id="ARBA00023136"/>
    </source>
</evidence>
<dbReference type="GO" id="GO:0070762">
    <property type="term" value="C:nuclear pore transmembrane ring"/>
    <property type="evidence" value="ECO:0007669"/>
    <property type="project" value="TreeGrafter"/>
</dbReference>
<feature type="compositionally biased region" description="Low complexity" evidence="13">
    <location>
        <begin position="396"/>
        <end position="428"/>
    </location>
</feature>
<accession>A0AAF0E210</accession>
<proteinExistence type="inferred from homology"/>
<keyword evidence="16" id="KW-1185">Reference proteome</keyword>
<gene>
    <name evidence="15" type="ORF">MOBT1_002376</name>
</gene>
<evidence type="ECO:0008006" key="17">
    <source>
        <dbReference type="Google" id="ProtNLM"/>
    </source>
</evidence>
<evidence type="ECO:0000256" key="13">
    <source>
        <dbReference type="SAM" id="MobiDB-lite"/>
    </source>
</evidence>
<evidence type="ECO:0000256" key="12">
    <source>
        <dbReference type="ARBA" id="ARBA00023242"/>
    </source>
</evidence>
<organism evidence="15 16">
    <name type="scientific">Malassezia obtusa</name>
    <dbReference type="NCBI Taxonomy" id="76774"/>
    <lineage>
        <taxon>Eukaryota</taxon>
        <taxon>Fungi</taxon>
        <taxon>Dikarya</taxon>
        <taxon>Basidiomycota</taxon>
        <taxon>Ustilaginomycotina</taxon>
        <taxon>Malasseziomycetes</taxon>
        <taxon>Malasseziales</taxon>
        <taxon>Malasseziaceae</taxon>
        <taxon>Malassezia</taxon>
    </lineage>
</organism>
<feature type="region of interest" description="Disordered" evidence="13">
    <location>
        <begin position="373"/>
        <end position="428"/>
    </location>
</feature>
<keyword evidence="9" id="KW-0811">Translocation</keyword>
<evidence type="ECO:0000256" key="6">
    <source>
        <dbReference type="ARBA" id="ARBA00022816"/>
    </source>
</evidence>
<evidence type="ECO:0000256" key="5">
    <source>
        <dbReference type="ARBA" id="ARBA00022692"/>
    </source>
</evidence>
<feature type="compositionally biased region" description="Basic and acidic residues" evidence="13">
    <location>
        <begin position="386"/>
        <end position="395"/>
    </location>
</feature>
<evidence type="ECO:0000313" key="15">
    <source>
        <dbReference type="EMBL" id="WFD03682.1"/>
    </source>
</evidence>
<dbReference type="AlphaFoldDB" id="A0AAF0E210"/>
<dbReference type="GO" id="GO:0005816">
    <property type="term" value="C:spindle pole body"/>
    <property type="evidence" value="ECO:0007669"/>
    <property type="project" value="TreeGrafter"/>
</dbReference>
<dbReference type="GO" id="GO:0015031">
    <property type="term" value="P:protein transport"/>
    <property type="evidence" value="ECO:0007669"/>
    <property type="project" value="UniProtKB-KW"/>
</dbReference>
<dbReference type="GO" id="GO:0030674">
    <property type="term" value="F:protein-macromolecule adaptor activity"/>
    <property type="evidence" value="ECO:0007669"/>
    <property type="project" value="TreeGrafter"/>
</dbReference>
<dbReference type="GO" id="GO:0006999">
    <property type="term" value="P:nuclear pore organization"/>
    <property type="evidence" value="ECO:0007669"/>
    <property type="project" value="TreeGrafter"/>
</dbReference>
<comment type="subcellular location">
    <subcellularLocation>
        <location evidence="1">Nucleus membrane</location>
        <topology evidence="1">Multi-pass membrane protein</topology>
    </subcellularLocation>
    <subcellularLocation>
        <location evidence="2">Nucleus</location>
        <location evidence="2">Nuclear pore complex</location>
    </subcellularLocation>
</comment>
<evidence type="ECO:0000256" key="14">
    <source>
        <dbReference type="SAM" id="Phobius"/>
    </source>
</evidence>
<dbReference type="Pfam" id="PF09531">
    <property type="entry name" value="Ndc1_Nup"/>
    <property type="match status" value="1"/>
</dbReference>
<dbReference type="GO" id="GO:0051028">
    <property type="term" value="P:mRNA transport"/>
    <property type="evidence" value="ECO:0007669"/>
    <property type="project" value="UniProtKB-KW"/>
</dbReference>
<evidence type="ECO:0000256" key="7">
    <source>
        <dbReference type="ARBA" id="ARBA00022927"/>
    </source>
</evidence>
<dbReference type="Proteomes" id="UP001214603">
    <property type="component" value="Chromosome 5"/>
</dbReference>
<dbReference type="GO" id="GO:0070631">
    <property type="term" value="P:spindle pole body localization"/>
    <property type="evidence" value="ECO:0007669"/>
    <property type="project" value="TreeGrafter"/>
</dbReference>